<keyword evidence="10" id="KW-1185">Reference proteome</keyword>
<dbReference type="InterPro" id="IPR050226">
    <property type="entry name" value="NagZ_Beta-hexosaminidase"/>
</dbReference>
<evidence type="ECO:0000256" key="2">
    <source>
        <dbReference type="ARBA" id="ARBA00005336"/>
    </source>
</evidence>
<evidence type="ECO:0000256" key="3">
    <source>
        <dbReference type="ARBA" id="ARBA00012663"/>
    </source>
</evidence>
<evidence type="ECO:0000313" key="10">
    <source>
        <dbReference type="Proteomes" id="UP000246018"/>
    </source>
</evidence>
<dbReference type="EC" id="3.2.1.52" evidence="3"/>
<evidence type="ECO:0000256" key="4">
    <source>
        <dbReference type="ARBA" id="ARBA00022801"/>
    </source>
</evidence>
<comment type="caution">
    <text evidence="9">The sequence shown here is derived from an EMBL/GenBank/DDBJ whole genome shotgun (WGS) entry which is preliminary data.</text>
</comment>
<dbReference type="PANTHER" id="PTHR30480:SF13">
    <property type="entry name" value="BETA-HEXOSAMINIDASE"/>
    <property type="match status" value="1"/>
</dbReference>
<dbReference type="InterPro" id="IPR001764">
    <property type="entry name" value="Glyco_hydro_3_N"/>
</dbReference>
<accession>A0A2T8FD83</accession>
<dbReference type="SUPFAM" id="SSF51445">
    <property type="entry name" value="(Trans)glycosidases"/>
    <property type="match status" value="1"/>
</dbReference>
<feature type="signal peptide" evidence="7">
    <location>
        <begin position="1"/>
        <end position="19"/>
    </location>
</feature>
<evidence type="ECO:0000313" key="9">
    <source>
        <dbReference type="EMBL" id="PVG83671.1"/>
    </source>
</evidence>
<dbReference type="OrthoDB" id="9805821at2"/>
<proteinExistence type="inferred from homology"/>
<feature type="chain" id="PRO_5038579003" description="beta-N-acetylhexosaminidase" evidence="7">
    <location>
        <begin position="20"/>
        <end position="430"/>
    </location>
</feature>
<comment type="similarity">
    <text evidence="2">Belongs to the glycosyl hydrolase 3 family.</text>
</comment>
<dbReference type="PROSITE" id="PS51257">
    <property type="entry name" value="PROKAR_LIPOPROTEIN"/>
    <property type="match status" value="1"/>
</dbReference>
<dbReference type="GO" id="GO:0004563">
    <property type="term" value="F:beta-N-acetylhexosaminidase activity"/>
    <property type="evidence" value="ECO:0007669"/>
    <property type="project" value="UniProtKB-EC"/>
</dbReference>
<reference evidence="9 10" key="1">
    <citation type="submission" date="2018-04" db="EMBL/GenBank/DDBJ databases">
        <title>Genome of Nocardioides gansuensis WSJ-1.</title>
        <authorList>
            <person name="Wu S."/>
            <person name="Wang G."/>
        </authorList>
    </citation>
    <scope>NUCLEOTIDE SEQUENCE [LARGE SCALE GENOMIC DNA]</scope>
    <source>
        <strain evidence="9 10">WSJ-1</strain>
    </source>
</reference>
<dbReference type="Gene3D" id="3.20.20.300">
    <property type="entry name" value="Glycoside hydrolase, family 3, N-terminal domain"/>
    <property type="match status" value="1"/>
</dbReference>
<evidence type="ECO:0000259" key="8">
    <source>
        <dbReference type="Pfam" id="PF00933"/>
    </source>
</evidence>
<feature type="region of interest" description="Disordered" evidence="6">
    <location>
        <begin position="29"/>
        <end position="55"/>
    </location>
</feature>
<organism evidence="9 10">
    <name type="scientific">Nocardioides gansuensis</name>
    <dbReference type="NCBI Taxonomy" id="2138300"/>
    <lineage>
        <taxon>Bacteria</taxon>
        <taxon>Bacillati</taxon>
        <taxon>Actinomycetota</taxon>
        <taxon>Actinomycetes</taxon>
        <taxon>Propionibacteriales</taxon>
        <taxon>Nocardioidaceae</taxon>
        <taxon>Nocardioides</taxon>
    </lineage>
</organism>
<dbReference type="GO" id="GO:0005975">
    <property type="term" value="P:carbohydrate metabolic process"/>
    <property type="evidence" value="ECO:0007669"/>
    <property type="project" value="InterPro"/>
</dbReference>
<evidence type="ECO:0000256" key="1">
    <source>
        <dbReference type="ARBA" id="ARBA00001231"/>
    </source>
</evidence>
<gene>
    <name evidence="9" type="ORF">DDE18_04925</name>
</gene>
<comment type="catalytic activity">
    <reaction evidence="1">
        <text>Hydrolysis of terminal non-reducing N-acetyl-D-hexosamine residues in N-acetyl-beta-D-hexosaminides.</text>
        <dbReference type="EC" id="3.2.1.52"/>
    </reaction>
</comment>
<dbReference type="Pfam" id="PF00933">
    <property type="entry name" value="Glyco_hydro_3"/>
    <property type="match status" value="1"/>
</dbReference>
<protein>
    <recommendedName>
        <fullName evidence="3">beta-N-acetylhexosaminidase</fullName>
        <ecNumber evidence="3">3.2.1.52</ecNumber>
    </recommendedName>
</protein>
<dbReference type="GO" id="GO:0009254">
    <property type="term" value="P:peptidoglycan turnover"/>
    <property type="evidence" value="ECO:0007669"/>
    <property type="project" value="TreeGrafter"/>
</dbReference>
<sequence>MTLAPVRTAVAAAAMLALAACSGIPATAPTDGSDVRSPSGQAGSATPEVDPDTPLSWGPTVGELARAQELVAGWTPEQLAGQVIVGRYHGTDSAGARQMVADLHLAGMSITSGNIVDSTQVRQLTRAISEAVAAGGRDFPAVIGVDQEGGYVSHLRGIATEFPAFNAAGAAIEADGETGRQAVRAAARATGLEVRDLGFTWVFAPVADVTIGAADPTIGTRSASSDTAVAAKATAAAVRGYDDAGVVSTVKHFPGHGAALSDSHDTLPQLDSTLAELRTHDLPPFEAAIASEAPAVMLSHLDLTRLAPGVPASLAPEVYDVLRDELGFEGVAITDSLGMGAVAGRRKPAVQALNAGADLLLMPVDTRVTHGIITDAISSGEVPRERAEEAAARVVAVQLWQQRVAAEVAVPTGVTTQAEQAASDLLAAAY</sequence>
<dbReference type="AlphaFoldDB" id="A0A2T8FD83"/>
<evidence type="ECO:0000256" key="5">
    <source>
        <dbReference type="ARBA" id="ARBA00023295"/>
    </source>
</evidence>
<dbReference type="PANTHER" id="PTHR30480">
    <property type="entry name" value="BETA-HEXOSAMINIDASE-RELATED"/>
    <property type="match status" value="1"/>
</dbReference>
<keyword evidence="4" id="KW-0378">Hydrolase</keyword>
<dbReference type="InterPro" id="IPR036962">
    <property type="entry name" value="Glyco_hydro_3_N_sf"/>
</dbReference>
<feature type="domain" description="Glycoside hydrolase family 3 N-terminal" evidence="8">
    <location>
        <begin position="91"/>
        <end position="396"/>
    </location>
</feature>
<dbReference type="Proteomes" id="UP000246018">
    <property type="component" value="Unassembled WGS sequence"/>
</dbReference>
<dbReference type="EMBL" id="QDGZ01000002">
    <property type="protein sequence ID" value="PVG83671.1"/>
    <property type="molecule type" value="Genomic_DNA"/>
</dbReference>
<keyword evidence="5" id="KW-0326">Glycosidase</keyword>
<evidence type="ECO:0000256" key="6">
    <source>
        <dbReference type="SAM" id="MobiDB-lite"/>
    </source>
</evidence>
<name>A0A2T8FD83_9ACTN</name>
<evidence type="ECO:0000256" key="7">
    <source>
        <dbReference type="SAM" id="SignalP"/>
    </source>
</evidence>
<keyword evidence="7" id="KW-0732">Signal</keyword>
<dbReference type="InterPro" id="IPR017853">
    <property type="entry name" value="GH"/>
</dbReference>